<keyword evidence="2" id="KW-0119">Carbohydrate metabolism</keyword>
<accession>A0A7W7I1X0</accession>
<evidence type="ECO:0000256" key="3">
    <source>
        <dbReference type="SAM" id="SignalP"/>
    </source>
</evidence>
<organism evidence="4 5">
    <name type="scientific">Actinoplanes digitatis</name>
    <dbReference type="NCBI Taxonomy" id="1868"/>
    <lineage>
        <taxon>Bacteria</taxon>
        <taxon>Bacillati</taxon>
        <taxon>Actinomycetota</taxon>
        <taxon>Actinomycetes</taxon>
        <taxon>Micromonosporales</taxon>
        <taxon>Micromonosporaceae</taxon>
        <taxon>Actinoplanes</taxon>
    </lineage>
</organism>
<dbReference type="InterPro" id="IPR052176">
    <property type="entry name" value="Glycosyl_Hydrlase_43_Enz"/>
</dbReference>
<evidence type="ECO:0000256" key="1">
    <source>
        <dbReference type="ARBA" id="ARBA00022651"/>
    </source>
</evidence>
<dbReference type="Gene3D" id="2.115.10.20">
    <property type="entry name" value="Glycosyl hydrolase domain, family 43"/>
    <property type="match status" value="1"/>
</dbReference>
<dbReference type="RefSeq" id="WP_184996025.1">
    <property type="nucleotide sequence ID" value="NZ_BOMK01000003.1"/>
</dbReference>
<feature type="chain" id="PRO_5039145201" evidence="3">
    <location>
        <begin position="22"/>
        <end position="581"/>
    </location>
</feature>
<evidence type="ECO:0000256" key="2">
    <source>
        <dbReference type="ARBA" id="ARBA00023277"/>
    </source>
</evidence>
<keyword evidence="1" id="KW-0624">Polysaccharide degradation</keyword>
<dbReference type="SUPFAM" id="SSF75005">
    <property type="entry name" value="Arabinanase/levansucrase/invertase"/>
    <property type="match status" value="1"/>
</dbReference>
<comment type="caution">
    <text evidence="4">The sequence shown here is derived from an EMBL/GenBank/DDBJ whole genome shotgun (WGS) entry which is preliminary data.</text>
</comment>
<reference evidence="4 5" key="1">
    <citation type="submission" date="2020-08" db="EMBL/GenBank/DDBJ databases">
        <title>Sequencing the genomes of 1000 actinobacteria strains.</title>
        <authorList>
            <person name="Klenk H.-P."/>
        </authorList>
    </citation>
    <scope>NUCLEOTIDE SEQUENCE [LARGE SCALE GENOMIC DNA]</scope>
    <source>
        <strain evidence="4 5">DSM 43149</strain>
    </source>
</reference>
<dbReference type="InterPro" id="IPR023296">
    <property type="entry name" value="Glyco_hydro_beta-prop_sf"/>
</dbReference>
<dbReference type="CDD" id="cd00257">
    <property type="entry name" value="beta-trefoil_FSCN-like"/>
    <property type="match status" value="1"/>
</dbReference>
<evidence type="ECO:0000313" key="5">
    <source>
        <dbReference type="Proteomes" id="UP000578112"/>
    </source>
</evidence>
<keyword evidence="1" id="KW-0858">Xylan degradation</keyword>
<dbReference type="Proteomes" id="UP000578112">
    <property type="component" value="Unassembled WGS sequence"/>
</dbReference>
<keyword evidence="5" id="KW-1185">Reference proteome</keyword>
<proteinExistence type="predicted"/>
<evidence type="ECO:0000313" key="4">
    <source>
        <dbReference type="EMBL" id="MBB4764890.1"/>
    </source>
</evidence>
<dbReference type="GO" id="GO:0045493">
    <property type="term" value="P:xylan catabolic process"/>
    <property type="evidence" value="ECO:0007669"/>
    <property type="project" value="UniProtKB-KW"/>
</dbReference>
<gene>
    <name evidence="4" type="ORF">BJ971_005446</name>
</gene>
<feature type="signal peptide" evidence="3">
    <location>
        <begin position="1"/>
        <end position="21"/>
    </location>
</feature>
<sequence>MKRSRRLQLAGAILAPRRLGAAILATGLGIAAAAFLAPDAAAADPPGPTFATSNNSSDPHAFKCRRSGGVEGYCMVTSQDLFEGPFDVDGPGENYYPMSQTMGYFSPDGLNWTASAVALTEATIGRSGTKHLWAPAVRRVKNPVGPINPQDYYLYTPDLTNKNDKYSSKIFVTSSTDPISGYGNANIPNNTVKVKQIAGVGYMSDPEVFVDGSDPTTTSTAGQYLLWADGDKDSCGGMSLRHMSSHTALDAGFTDPSQAWLSIGGPLEADMGNCVKEKVGGGGGGVGTEVHRPYLEGGSIFKTSNWQSSLNHSLPGPYVMVFAAKPEFTPAVCQQPGQPNSELSVIAYATAGSVTGPWTYQGIIMCGSDSEWTNQATIEEVKEASGRAHLVLVYHDGVNTDSRNRKLRSECLVTDARGKFLLTSRSAEGAASTSGTPGWCMAQNKTNLVALKSVGTNQYVSSPGATSQLRATGSYIGLWEQFGLNTGDQVPFYYLLSRNPGNQWVQVNRNDGNKVMTRGAAAGDWEGIRPVQAVGQPATTYNLKDSAGNFWHVNSDGNITASPGTPSSGDTGAQFRFEYLW</sequence>
<dbReference type="PANTHER" id="PTHR43772">
    <property type="entry name" value="ENDO-1,4-BETA-XYLANASE"/>
    <property type="match status" value="1"/>
</dbReference>
<dbReference type="EMBL" id="JACHNH010000001">
    <property type="protein sequence ID" value="MBB4764890.1"/>
    <property type="molecule type" value="Genomic_DNA"/>
</dbReference>
<name>A0A7W7I1X0_9ACTN</name>
<keyword evidence="3" id="KW-0732">Signal</keyword>
<protein>
    <submittedName>
        <fullName evidence="4">Uncharacterized protein</fullName>
    </submittedName>
</protein>
<dbReference type="AlphaFoldDB" id="A0A7W7I1X0"/>
<dbReference type="PANTHER" id="PTHR43772:SF2">
    <property type="entry name" value="PUTATIVE (AFU_ORTHOLOGUE AFUA_2G04480)-RELATED"/>
    <property type="match status" value="1"/>
</dbReference>